<dbReference type="EMBL" id="SDOZ01000002">
    <property type="protein sequence ID" value="RXZ61302.1"/>
    <property type="molecule type" value="Genomic_DNA"/>
</dbReference>
<evidence type="ECO:0000259" key="1">
    <source>
        <dbReference type="Pfam" id="PF09823"/>
    </source>
</evidence>
<protein>
    <submittedName>
        <fullName evidence="2">DUF2357 domain-containing protein</fullName>
    </submittedName>
</protein>
<feature type="domain" description="DUF2357" evidence="1">
    <location>
        <begin position="59"/>
        <end position="167"/>
    </location>
</feature>
<accession>A0A4Q2KCR2</accession>
<reference evidence="2 3" key="1">
    <citation type="journal article" date="2019" name="Gut">
        <title>Antibiotics-induced monodominance of a novel gut bacterial order.</title>
        <authorList>
            <person name="Hildebrand F."/>
            <person name="Moitinho-Silva L."/>
            <person name="Blasche S."/>
            <person name="Jahn M.T."/>
            <person name="Gossmann T.I."/>
            <person name="Heuerta-Cepas J."/>
            <person name="Hercog R."/>
            <person name="Luetge M."/>
            <person name="Bahram M."/>
            <person name="Pryszlak A."/>
            <person name="Alves R.J."/>
            <person name="Waszak S.M."/>
            <person name="Zhu A."/>
            <person name="Ye L."/>
            <person name="Costea P.I."/>
            <person name="Aalvink S."/>
            <person name="Belzer C."/>
            <person name="Forslund S.K."/>
            <person name="Sunagawa S."/>
            <person name="Hentschel U."/>
            <person name="Merten C."/>
            <person name="Patil K.R."/>
            <person name="Benes V."/>
            <person name="Bork P."/>
        </authorList>
    </citation>
    <scope>NUCLEOTIDE SEQUENCE [LARGE SCALE GENOMIC DNA]</scope>
    <source>
        <strain evidence="2 3">HDS1380</strain>
    </source>
</reference>
<dbReference type="Proteomes" id="UP000291269">
    <property type="component" value="Unassembled WGS sequence"/>
</dbReference>
<name>A0A4Q2KCR2_9FIRM</name>
<dbReference type="Pfam" id="PF09823">
    <property type="entry name" value="DUF2357"/>
    <property type="match status" value="1"/>
</dbReference>
<evidence type="ECO:0000313" key="2">
    <source>
        <dbReference type="EMBL" id="RXZ61302.1"/>
    </source>
</evidence>
<dbReference type="InterPro" id="IPR018633">
    <property type="entry name" value="DUF2357"/>
</dbReference>
<dbReference type="AlphaFoldDB" id="A0A4Q2KCR2"/>
<keyword evidence="3" id="KW-1185">Reference proteome</keyword>
<comment type="caution">
    <text evidence="2">The sequence shown here is derived from an EMBL/GenBank/DDBJ whole genome shotgun (WGS) entry which is preliminary data.</text>
</comment>
<evidence type="ECO:0000313" key="3">
    <source>
        <dbReference type="Proteomes" id="UP000291269"/>
    </source>
</evidence>
<sequence length="443" mass="50588">MSFVALEKFNKQFENGGKRTVSELLRLEKEGRFAFYMPDADDVDADMLADRVGKCLPNICEIVSSPYVVLKSEYKQVRTELAAGLTPHGIRSTVKDPKLWKKKDGRLRPEFVYAKTNEDEYDIYENRMVKSLIDRVVRFLDAPMERAKSGVKNLYQSYFQSAALSKIDLVKLMDKDLFTTSDGRSFEDYKKLYYLRAKFSQLRSSAFYKIMSGCPAFAGQPEATNLFVHNKNYNACFCLWRFLDECGAGSLLSEDQIKSVYAAFISLAMIGIYVRFGFQIVNDVGIGRIDEDFSLQGYELENDLFKVIVSASVKKAEIVVQCKKTRTQQTTAINFHTDVSQPPSEEEHFTVSLYRTDYSDCAACVVPGNKNSLKDLESIVRCTVFTFETEPGIYDRMCLVCGSPMVENKKYFYQCEDCGAVYSFIEKNLVWLNRFSVLGKKDI</sequence>
<dbReference type="RefSeq" id="WP_129223854.1">
    <property type="nucleotide sequence ID" value="NZ_SDOZ01000002.1"/>
</dbReference>
<gene>
    <name evidence="2" type="ORF">ESZ91_02645</name>
</gene>
<organism evidence="2 3">
    <name type="scientific">Candidatus Borkfalkia ceftriaxoniphila</name>
    <dbReference type="NCBI Taxonomy" id="2508949"/>
    <lineage>
        <taxon>Bacteria</taxon>
        <taxon>Bacillati</taxon>
        <taxon>Bacillota</taxon>
        <taxon>Clostridia</taxon>
        <taxon>Christensenellales</taxon>
        <taxon>Christensenellaceae</taxon>
        <taxon>Candidatus Borkfalkia</taxon>
    </lineage>
</organism>
<proteinExistence type="predicted"/>